<sequence length="107" mass="11635">MKLGPDFKDFDIKVSSDPEVTIHGTQSGSGPPLLLLHGFPQTHLIWHKVAPQLASKYTVIALDLRGYGASSKPSNPSSPSNHNLYSKRSMAADCATAMQQLGHSRFF</sequence>
<name>A0ACC3CYJ1_9PEZI</name>
<reference evidence="1" key="1">
    <citation type="submission" date="2024-09" db="EMBL/GenBank/DDBJ databases">
        <title>Black Yeasts Isolated from many extreme environments.</title>
        <authorList>
            <person name="Coleine C."/>
            <person name="Stajich J.E."/>
            <person name="Selbmann L."/>
        </authorList>
    </citation>
    <scope>NUCLEOTIDE SEQUENCE</scope>
    <source>
        <strain evidence="1">CCFEE 5737</strain>
    </source>
</reference>
<feature type="non-terminal residue" evidence="1">
    <location>
        <position position="107"/>
    </location>
</feature>
<organism evidence="1 2">
    <name type="scientific">Coniosporium uncinatum</name>
    <dbReference type="NCBI Taxonomy" id="93489"/>
    <lineage>
        <taxon>Eukaryota</taxon>
        <taxon>Fungi</taxon>
        <taxon>Dikarya</taxon>
        <taxon>Ascomycota</taxon>
        <taxon>Pezizomycotina</taxon>
        <taxon>Dothideomycetes</taxon>
        <taxon>Dothideomycetes incertae sedis</taxon>
        <taxon>Coniosporium</taxon>
    </lineage>
</organism>
<evidence type="ECO:0000313" key="1">
    <source>
        <dbReference type="EMBL" id="KAK3058392.1"/>
    </source>
</evidence>
<evidence type="ECO:0000313" key="2">
    <source>
        <dbReference type="Proteomes" id="UP001186974"/>
    </source>
</evidence>
<dbReference type="Proteomes" id="UP001186974">
    <property type="component" value="Unassembled WGS sequence"/>
</dbReference>
<comment type="caution">
    <text evidence="1">The sequence shown here is derived from an EMBL/GenBank/DDBJ whole genome shotgun (WGS) entry which is preliminary data.</text>
</comment>
<accession>A0ACC3CYJ1</accession>
<gene>
    <name evidence="1" type="ORF">LTS18_011398</name>
</gene>
<protein>
    <submittedName>
        <fullName evidence="1">Uncharacterized protein</fullName>
    </submittedName>
</protein>
<proteinExistence type="predicted"/>
<keyword evidence="2" id="KW-1185">Reference proteome</keyword>
<dbReference type="EMBL" id="JAWDJW010009629">
    <property type="protein sequence ID" value="KAK3058392.1"/>
    <property type="molecule type" value="Genomic_DNA"/>
</dbReference>